<dbReference type="OMA" id="TEALHMH"/>
<dbReference type="STRING" id="344612.A1C574"/>
<protein>
    <submittedName>
        <fullName evidence="1">Uncharacterized protein</fullName>
    </submittedName>
</protein>
<dbReference type="EMBL" id="DS027004">
    <property type="protein sequence ID" value="EAW14842.1"/>
    <property type="molecule type" value="Genomic_DNA"/>
</dbReference>
<evidence type="ECO:0000313" key="2">
    <source>
        <dbReference type="Proteomes" id="UP000006701"/>
    </source>
</evidence>
<dbReference type="OrthoDB" id="5282072at2759"/>
<dbReference type="Proteomes" id="UP000006701">
    <property type="component" value="Unassembled WGS sequence"/>
</dbReference>
<accession>A1C574</accession>
<proteinExistence type="predicted"/>
<reference evidence="1 2" key="1">
    <citation type="journal article" date="2008" name="PLoS Genet.">
        <title>Genomic islands in the pathogenic filamentous fungus Aspergillus fumigatus.</title>
        <authorList>
            <person name="Fedorova N.D."/>
            <person name="Khaldi N."/>
            <person name="Joardar V.S."/>
            <person name="Maiti R."/>
            <person name="Amedeo P."/>
            <person name="Anderson M.J."/>
            <person name="Crabtree J."/>
            <person name="Silva J.C."/>
            <person name="Badger J.H."/>
            <person name="Albarraq A."/>
            <person name="Angiuoli S."/>
            <person name="Bussey H."/>
            <person name="Bowyer P."/>
            <person name="Cotty P.J."/>
            <person name="Dyer P.S."/>
            <person name="Egan A."/>
            <person name="Galens K."/>
            <person name="Fraser-Liggett C.M."/>
            <person name="Haas B.J."/>
            <person name="Inman J.M."/>
            <person name="Kent R."/>
            <person name="Lemieux S."/>
            <person name="Malavazi I."/>
            <person name="Orvis J."/>
            <person name="Roemer T."/>
            <person name="Ronning C.M."/>
            <person name="Sundaram J.P."/>
            <person name="Sutton G."/>
            <person name="Turner G."/>
            <person name="Venter J.C."/>
            <person name="White O.R."/>
            <person name="Whitty B.R."/>
            <person name="Youngman P."/>
            <person name="Wolfe K.H."/>
            <person name="Goldman G.H."/>
            <person name="Wortman J.R."/>
            <person name="Jiang B."/>
            <person name="Denning D.W."/>
            <person name="Nierman W.C."/>
        </authorList>
    </citation>
    <scope>NUCLEOTIDE SEQUENCE [LARGE SCALE GENOMIC DNA]</scope>
    <source>
        <strain evidence="2">ATCC 1007 / CBS 513.65 / DSM 816 / NCTC 3887 / NRRL 1</strain>
    </source>
</reference>
<dbReference type="AlphaFoldDB" id="A1C574"/>
<dbReference type="GeneID" id="4708529"/>
<organism evidence="1 2">
    <name type="scientific">Aspergillus clavatus (strain ATCC 1007 / CBS 513.65 / DSM 816 / NCTC 3887 / NRRL 1 / QM 1276 / 107)</name>
    <dbReference type="NCBI Taxonomy" id="344612"/>
    <lineage>
        <taxon>Eukaryota</taxon>
        <taxon>Fungi</taxon>
        <taxon>Dikarya</taxon>
        <taxon>Ascomycota</taxon>
        <taxon>Pezizomycotina</taxon>
        <taxon>Eurotiomycetes</taxon>
        <taxon>Eurotiomycetidae</taxon>
        <taxon>Eurotiales</taxon>
        <taxon>Aspergillaceae</taxon>
        <taxon>Aspergillus</taxon>
        <taxon>Aspergillus subgen. Fumigati</taxon>
    </lineage>
</organism>
<dbReference type="VEuPathDB" id="FungiDB:ACLA_002530"/>
<gene>
    <name evidence="1" type="ORF">ACLA_002530</name>
</gene>
<evidence type="ECO:0000313" key="1">
    <source>
        <dbReference type="EMBL" id="EAW14842.1"/>
    </source>
</evidence>
<dbReference type="KEGG" id="act:ACLA_002530"/>
<dbReference type="HOGENOM" id="CLU_1151594_0_0_1"/>
<name>A1C574_ASPCL</name>
<keyword evidence="2" id="KW-1185">Reference proteome</keyword>
<sequence length="232" mass="26608">MASEVLQLHRDRLSADELNLKDPYVSSSLALFAIHNVVRRNLTACAEHAKSVDAANIEPFVYYAKYTLHVVQDQLESVDHIWFPVFSEHDNRFTDQTTAHEPLYKRIAELESLLNGEPASLEQSLRTEVADGFQQLHELVDKQYEVEEALVNELGSKIPIKTIRGLEKQQEQRRRQDVKVYGQLWTAVYLLRGLAPKERAIFPPGIPKLVLNGMLTAGALQFRRELQFTPRF</sequence>
<dbReference type="eggNOG" id="ENOG502SVME">
    <property type="taxonomic scope" value="Eukaryota"/>
</dbReference>
<dbReference type="RefSeq" id="XP_001276268.1">
    <property type="nucleotide sequence ID" value="XM_001276267.1"/>
</dbReference>